<protein>
    <recommendedName>
        <fullName evidence="1">N-acetyltransferase domain-containing protein</fullName>
    </recommendedName>
</protein>
<dbReference type="PANTHER" id="PTHR43328:SF1">
    <property type="entry name" value="N-ACETYLTRANSFERASE DOMAIN-CONTAINING PROTEIN"/>
    <property type="match status" value="1"/>
</dbReference>
<accession>A0AAD7BCE6</accession>
<dbReference type="GO" id="GO:0016747">
    <property type="term" value="F:acyltransferase activity, transferring groups other than amino-acyl groups"/>
    <property type="evidence" value="ECO:0007669"/>
    <property type="project" value="InterPro"/>
</dbReference>
<dbReference type="InterPro" id="IPR016181">
    <property type="entry name" value="Acyl_CoA_acyltransferase"/>
</dbReference>
<dbReference type="Proteomes" id="UP001221142">
    <property type="component" value="Unassembled WGS sequence"/>
</dbReference>
<sequence>MSLSPAAHLPDKFIIESPELRAAVESNTPIRFFPSGEPYIPLPAPHSQFYLGCERQSDLPGDDKMMNDLRLMHQLAGPPFPNPIVNAQRHLVRQRAAVQALFAGYASGKWKPAPSSPFDVVREIKEDGSEAYVGQVTFGVDEHTKRTTPVPEGLEEWRIEAVCEIGAVLNLEYHNRGIASAAVRTILNDWAFPQMGATEIHAGCFQSNISSAKLWEKHGFVEVPELRGSYKVPEVKGGGEEATFTLVWRLQN</sequence>
<dbReference type="Pfam" id="PF13302">
    <property type="entry name" value="Acetyltransf_3"/>
    <property type="match status" value="1"/>
</dbReference>
<dbReference type="EMBL" id="JARKIF010000021">
    <property type="protein sequence ID" value="KAJ7617207.1"/>
    <property type="molecule type" value="Genomic_DNA"/>
</dbReference>
<reference evidence="2" key="1">
    <citation type="submission" date="2023-03" db="EMBL/GenBank/DDBJ databases">
        <title>Massive genome expansion in bonnet fungi (Mycena s.s.) driven by repeated elements and novel gene families across ecological guilds.</title>
        <authorList>
            <consortium name="Lawrence Berkeley National Laboratory"/>
            <person name="Harder C.B."/>
            <person name="Miyauchi S."/>
            <person name="Viragh M."/>
            <person name="Kuo A."/>
            <person name="Thoen E."/>
            <person name="Andreopoulos B."/>
            <person name="Lu D."/>
            <person name="Skrede I."/>
            <person name="Drula E."/>
            <person name="Henrissat B."/>
            <person name="Morin E."/>
            <person name="Kohler A."/>
            <person name="Barry K."/>
            <person name="LaButti K."/>
            <person name="Morin E."/>
            <person name="Salamov A."/>
            <person name="Lipzen A."/>
            <person name="Mereny Z."/>
            <person name="Hegedus B."/>
            <person name="Baldrian P."/>
            <person name="Stursova M."/>
            <person name="Weitz H."/>
            <person name="Taylor A."/>
            <person name="Grigoriev I.V."/>
            <person name="Nagy L.G."/>
            <person name="Martin F."/>
            <person name="Kauserud H."/>
        </authorList>
    </citation>
    <scope>NUCLEOTIDE SEQUENCE</scope>
    <source>
        <strain evidence="2">9284</strain>
    </source>
</reference>
<dbReference type="Gene3D" id="3.40.630.30">
    <property type="match status" value="1"/>
</dbReference>
<dbReference type="AlphaFoldDB" id="A0AAD7BCE6"/>
<dbReference type="InterPro" id="IPR000182">
    <property type="entry name" value="GNAT_dom"/>
</dbReference>
<dbReference type="SUPFAM" id="SSF55729">
    <property type="entry name" value="Acyl-CoA N-acyltransferases (Nat)"/>
    <property type="match status" value="1"/>
</dbReference>
<gene>
    <name evidence="2" type="ORF">FB45DRAFT_1007801</name>
</gene>
<name>A0AAD7BCE6_9AGAR</name>
<keyword evidence="3" id="KW-1185">Reference proteome</keyword>
<feature type="domain" description="N-acetyltransferase" evidence="1">
    <location>
        <begin position="94"/>
        <end position="221"/>
    </location>
</feature>
<dbReference type="PANTHER" id="PTHR43328">
    <property type="entry name" value="ACETYLTRANSFERASE-RELATED"/>
    <property type="match status" value="1"/>
</dbReference>
<proteinExistence type="predicted"/>
<evidence type="ECO:0000313" key="3">
    <source>
        <dbReference type="Proteomes" id="UP001221142"/>
    </source>
</evidence>
<organism evidence="2 3">
    <name type="scientific">Roridomyces roridus</name>
    <dbReference type="NCBI Taxonomy" id="1738132"/>
    <lineage>
        <taxon>Eukaryota</taxon>
        <taxon>Fungi</taxon>
        <taxon>Dikarya</taxon>
        <taxon>Basidiomycota</taxon>
        <taxon>Agaricomycotina</taxon>
        <taxon>Agaricomycetes</taxon>
        <taxon>Agaricomycetidae</taxon>
        <taxon>Agaricales</taxon>
        <taxon>Marasmiineae</taxon>
        <taxon>Mycenaceae</taxon>
        <taxon>Roridomyces</taxon>
    </lineage>
</organism>
<comment type="caution">
    <text evidence="2">The sequence shown here is derived from an EMBL/GenBank/DDBJ whole genome shotgun (WGS) entry which is preliminary data.</text>
</comment>
<evidence type="ECO:0000313" key="2">
    <source>
        <dbReference type="EMBL" id="KAJ7617207.1"/>
    </source>
</evidence>
<evidence type="ECO:0000259" key="1">
    <source>
        <dbReference type="Pfam" id="PF13302"/>
    </source>
</evidence>